<gene>
    <name evidence="1" type="ORF">A2797_02570</name>
</gene>
<protein>
    <submittedName>
        <fullName evidence="1">Uncharacterized protein</fullName>
    </submittedName>
</protein>
<dbReference type="AlphaFoldDB" id="A0A1F4VAC5"/>
<evidence type="ECO:0000313" key="1">
    <source>
        <dbReference type="EMBL" id="OGC54098.1"/>
    </source>
</evidence>
<organism evidence="1 2">
    <name type="scientific">candidate division WWE3 bacterium RIFCSPHIGHO2_01_FULL_48_15</name>
    <dbReference type="NCBI Taxonomy" id="1802619"/>
    <lineage>
        <taxon>Bacteria</taxon>
        <taxon>Katanobacteria</taxon>
    </lineage>
</organism>
<proteinExistence type="predicted"/>
<evidence type="ECO:0000313" key="2">
    <source>
        <dbReference type="Proteomes" id="UP000179005"/>
    </source>
</evidence>
<dbReference type="EMBL" id="MEVC01000024">
    <property type="protein sequence ID" value="OGC54098.1"/>
    <property type="molecule type" value="Genomic_DNA"/>
</dbReference>
<dbReference type="Proteomes" id="UP000179005">
    <property type="component" value="Unassembled WGS sequence"/>
</dbReference>
<name>A0A1F4VAC5_UNCKA</name>
<comment type="caution">
    <text evidence="1">The sequence shown here is derived from an EMBL/GenBank/DDBJ whole genome shotgun (WGS) entry which is preliminary data.</text>
</comment>
<accession>A0A1F4VAC5</accession>
<sequence>MAKFIDRGDRVVIVDNARFQGSDDLSEHQGKHGKVLSNDGWGLCEVLLDDGTSVYAWNGADLRREE</sequence>
<reference evidence="1 2" key="1">
    <citation type="journal article" date="2016" name="Nat. Commun.">
        <title>Thousands of microbial genomes shed light on interconnected biogeochemical processes in an aquifer system.</title>
        <authorList>
            <person name="Anantharaman K."/>
            <person name="Brown C.T."/>
            <person name="Hug L.A."/>
            <person name="Sharon I."/>
            <person name="Castelle C.J."/>
            <person name="Probst A.J."/>
            <person name="Thomas B.C."/>
            <person name="Singh A."/>
            <person name="Wilkins M.J."/>
            <person name="Karaoz U."/>
            <person name="Brodie E.L."/>
            <person name="Williams K.H."/>
            <person name="Hubbard S.S."/>
            <person name="Banfield J.F."/>
        </authorList>
    </citation>
    <scope>NUCLEOTIDE SEQUENCE [LARGE SCALE GENOMIC DNA]</scope>
</reference>